<evidence type="ECO:0000256" key="1">
    <source>
        <dbReference type="SAM" id="SignalP"/>
    </source>
</evidence>
<keyword evidence="3" id="KW-1185">Reference proteome</keyword>
<evidence type="ECO:0008006" key="4">
    <source>
        <dbReference type="Google" id="ProtNLM"/>
    </source>
</evidence>
<evidence type="ECO:0000313" key="2">
    <source>
        <dbReference type="EMBL" id="KAB2818102.1"/>
    </source>
</evidence>
<dbReference type="Proteomes" id="UP000484164">
    <property type="component" value="Unassembled WGS sequence"/>
</dbReference>
<organism evidence="2 3">
    <name type="scientific">Phaeocystidibacter marisrubri</name>
    <dbReference type="NCBI Taxonomy" id="1577780"/>
    <lineage>
        <taxon>Bacteria</taxon>
        <taxon>Pseudomonadati</taxon>
        <taxon>Bacteroidota</taxon>
        <taxon>Flavobacteriia</taxon>
        <taxon>Flavobacteriales</taxon>
        <taxon>Phaeocystidibacteraceae</taxon>
        <taxon>Phaeocystidibacter</taxon>
    </lineage>
</organism>
<dbReference type="AlphaFoldDB" id="A0A6L3ZJC2"/>
<dbReference type="RefSeq" id="WP_151692790.1">
    <property type="nucleotide sequence ID" value="NZ_BMGX01000002.1"/>
</dbReference>
<reference evidence="2 3" key="1">
    <citation type="submission" date="2019-10" db="EMBL/GenBank/DDBJ databases">
        <title>Genome sequence of Phaeocystidibacter marisrubri JCM30614 (type strain).</title>
        <authorList>
            <person name="Bowman J.P."/>
        </authorList>
    </citation>
    <scope>NUCLEOTIDE SEQUENCE [LARGE SCALE GENOMIC DNA]</scope>
    <source>
        <strain evidence="2 3">JCM 30614</strain>
    </source>
</reference>
<keyword evidence="1" id="KW-0732">Signal</keyword>
<proteinExistence type="predicted"/>
<accession>A0A6L3ZJC2</accession>
<evidence type="ECO:0000313" key="3">
    <source>
        <dbReference type="Proteomes" id="UP000484164"/>
    </source>
</evidence>
<feature type="signal peptide" evidence="1">
    <location>
        <begin position="1"/>
        <end position="23"/>
    </location>
</feature>
<dbReference type="EMBL" id="WBVQ01000001">
    <property type="protein sequence ID" value="KAB2818102.1"/>
    <property type="molecule type" value="Genomic_DNA"/>
</dbReference>
<comment type="caution">
    <text evidence="2">The sequence shown here is derived from an EMBL/GenBank/DDBJ whole genome shotgun (WGS) entry which is preliminary data.</text>
</comment>
<gene>
    <name evidence="2" type="ORF">F8C82_06785</name>
</gene>
<sequence>MKRLSALFLVLFSTLSIHSLAQASTYQEEIENACECIGNSMDEFLPLLNGWVAYMEANPGLSTEKGMEGYLSSLTEDEMIEILNQVEIMTEYFSDTNEDMIAKCMEQKGQADIVDDMVDTEEGRNKILKHLKTLDCEGLTAIMKLGMMSGEL</sequence>
<name>A0A6L3ZJC2_9FLAO</name>
<protein>
    <recommendedName>
        <fullName evidence="4">DUF148 domain-containing protein</fullName>
    </recommendedName>
</protein>
<feature type="chain" id="PRO_5026722321" description="DUF148 domain-containing protein" evidence="1">
    <location>
        <begin position="24"/>
        <end position="152"/>
    </location>
</feature>